<accession>A0ABY5MEF8</accession>
<gene>
    <name evidence="1" type="ORF">NQV15_13870</name>
</gene>
<keyword evidence="2" id="KW-1185">Reference proteome</keyword>
<dbReference type="EMBL" id="CP102173">
    <property type="protein sequence ID" value="UUP15531.1"/>
    <property type="molecule type" value="Genomic_DNA"/>
</dbReference>
<dbReference type="Pfam" id="PF11305">
    <property type="entry name" value="DUF3107"/>
    <property type="match status" value="1"/>
</dbReference>
<evidence type="ECO:0000313" key="2">
    <source>
        <dbReference type="Proteomes" id="UP001316184"/>
    </source>
</evidence>
<proteinExistence type="predicted"/>
<name>A0ABY5MEF8_9ACTN</name>
<dbReference type="Proteomes" id="UP001316184">
    <property type="component" value="Chromosome"/>
</dbReference>
<organism evidence="1 2">
    <name type="scientific">Aeromicrobium wangtongii</name>
    <dbReference type="NCBI Taxonomy" id="2969247"/>
    <lineage>
        <taxon>Bacteria</taxon>
        <taxon>Bacillati</taxon>
        <taxon>Actinomycetota</taxon>
        <taxon>Actinomycetes</taxon>
        <taxon>Propionibacteriales</taxon>
        <taxon>Nocardioidaceae</taxon>
        <taxon>Aeromicrobium</taxon>
    </lineage>
</organism>
<sequence length="83" mass="8688">MEVKIGVQYAPRELSVSTEQEPAAVLAQLDDALKNGTVFTLTDTKGRTVAVPAEKVAYLDFTSDAGRKVGFGLAASEAVTANS</sequence>
<reference evidence="1 2" key="1">
    <citation type="submission" date="2022-08" db="EMBL/GenBank/DDBJ databases">
        <title>novel species in genus Aeromicrobium.</title>
        <authorList>
            <person name="Ye L."/>
        </authorList>
    </citation>
    <scope>NUCLEOTIDE SEQUENCE [LARGE SCALE GENOMIC DNA]</scope>
    <source>
        <strain evidence="2">zg-Y1379</strain>
    </source>
</reference>
<evidence type="ECO:0000313" key="1">
    <source>
        <dbReference type="EMBL" id="UUP15531.1"/>
    </source>
</evidence>
<protein>
    <submittedName>
        <fullName evidence="1">DUF3107 domain-containing protein</fullName>
    </submittedName>
</protein>
<dbReference type="InterPro" id="IPR021456">
    <property type="entry name" value="DUF3107"/>
</dbReference>